<dbReference type="PANTHER" id="PTHR30346">
    <property type="entry name" value="TRANSCRIPTIONAL DUAL REGULATOR HCAR-RELATED"/>
    <property type="match status" value="1"/>
</dbReference>
<name>A0A919JCY5_9ACTN</name>
<dbReference type="InterPro" id="IPR036390">
    <property type="entry name" value="WH_DNA-bd_sf"/>
</dbReference>
<evidence type="ECO:0000256" key="1">
    <source>
        <dbReference type="ARBA" id="ARBA00009437"/>
    </source>
</evidence>
<keyword evidence="2" id="KW-0805">Transcription regulation</keyword>
<comment type="caution">
    <text evidence="6">The sequence shown here is derived from an EMBL/GenBank/DDBJ whole genome shotgun (WGS) entry which is preliminary data.</text>
</comment>
<dbReference type="Gene3D" id="3.40.190.10">
    <property type="entry name" value="Periplasmic binding protein-like II"/>
    <property type="match status" value="2"/>
</dbReference>
<comment type="similarity">
    <text evidence="1">Belongs to the LysR transcriptional regulatory family.</text>
</comment>
<dbReference type="Pfam" id="PF00126">
    <property type="entry name" value="HTH_1"/>
    <property type="match status" value="1"/>
</dbReference>
<dbReference type="PROSITE" id="PS50931">
    <property type="entry name" value="HTH_LYSR"/>
    <property type="match status" value="1"/>
</dbReference>
<dbReference type="SUPFAM" id="SSF46785">
    <property type="entry name" value="Winged helix' DNA-binding domain"/>
    <property type="match status" value="1"/>
</dbReference>
<dbReference type="Pfam" id="PF03466">
    <property type="entry name" value="LysR_substrate"/>
    <property type="match status" value="1"/>
</dbReference>
<sequence>MDLDLARLRAFVVTADELSFTRAAEFLGIAQPSLSERIRRLEDDLAVTLFSRERRQITLTRAGQELLRRARPLLAGADRIVAEVRAAAREGFPAPRLVLTTLAAGIDELKAGIVVALREKAPDLMVTLTPVSFSDHLRVLRDGTADAAFVWPPYSSAGLTGLHVEPIRDFPRLLALPSGHPAAAAGSADLATVARLPQIPLVEGVDPVFAATWRLVPDPPLAPVPPVDTVGALLAAVAAGHGCAPVPALLARTAVRPDLTFVALSDAPPATLAVAWRRDGADERHRILARVAAG</sequence>
<keyword evidence="4" id="KW-0804">Transcription</keyword>
<dbReference type="Proteomes" id="UP000647172">
    <property type="component" value="Unassembled WGS sequence"/>
</dbReference>
<keyword evidence="7" id="KW-1185">Reference proteome</keyword>
<dbReference type="InterPro" id="IPR005119">
    <property type="entry name" value="LysR_subst-bd"/>
</dbReference>
<dbReference type="GO" id="GO:0003700">
    <property type="term" value="F:DNA-binding transcription factor activity"/>
    <property type="evidence" value="ECO:0007669"/>
    <property type="project" value="InterPro"/>
</dbReference>
<dbReference type="PRINTS" id="PR00039">
    <property type="entry name" value="HTHLYSR"/>
</dbReference>
<reference evidence="6" key="1">
    <citation type="submission" date="2021-01" db="EMBL/GenBank/DDBJ databases">
        <title>Whole genome shotgun sequence of Actinoplanes nipponensis NBRC 14063.</title>
        <authorList>
            <person name="Komaki H."/>
            <person name="Tamura T."/>
        </authorList>
    </citation>
    <scope>NUCLEOTIDE SEQUENCE</scope>
    <source>
        <strain evidence="6">NBRC 14063</strain>
    </source>
</reference>
<evidence type="ECO:0000313" key="7">
    <source>
        <dbReference type="Proteomes" id="UP000647172"/>
    </source>
</evidence>
<dbReference type="PANTHER" id="PTHR30346:SF0">
    <property type="entry name" value="HCA OPERON TRANSCRIPTIONAL ACTIVATOR HCAR"/>
    <property type="match status" value="1"/>
</dbReference>
<accession>A0A919JCY5</accession>
<dbReference type="RefSeq" id="WP_203765150.1">
    <property type="nucleotide sequence ID" value="NZ_BAAAYJ010000003.1"/>
</dbReference>
<dbReference type="EMBL" id="BOMQ01000010">
    <property type="protein sequence ID" value="GIE47297.1"/>
    <property type="molecule type" value="Genomic_DNA"/>
</dbReference>
<dbReference type="GO" id="GO:0003677">
    <property type="term" value="F:DNA binding"/>
    <property type="evidence" value="ECO:0007669"/>
    <property type="project" value="UniProtKB-KW"/>
</dbReference>
<proteinExistence type="inferred from homology"/>
<protein>
    <submittedName>
        <fullName evidence="6">Transcriptional regulator, LysR family protein</fullName>
    </submittedName>
</protein>
<feature type="domain" description="HTH lysR-type" evidence="5">
    <location>
        <begin position="3"/>
        <end position="60"/>
    </location>
</feature>
<dbReference type="InterPro" id="IPR000847">
    <property type="entry name" value="LysR_HTH_N"/>
</dbReference>
<evidence type="ECO:0000256" key="2">
    <source>
        <dbReference type="ARBA" id="ARBA00023015"/>
    </source>
</evidence>
<dbReference type="FunFam" id="1.10.10.10:FF:000001">
    <property type="entry name" value="LysR family transcriptional regulator"/>
    <property type="match status" value="1"/>
</dbReference>
<evidence type="ECO:0000256" key="4">
    <source>
        <dbReference type="ARBA" id="ARBA00023163"/>
    </source>
</evidence>
<evidence type="ECO:0000313" key="6">
    <source>
        <dbReference type="EMBL" id="GIE47297.1"/>
    </source>
</evidence>
<dbReference type="InterPro" id="IPR036388">
    <property type="entry name" value="WH-like_DNA-bd_sf"/>
</dbReference>
<gene>
    <name evidence="6" type="ORF">Ani05nite_08310</name>
</gene>
<organism evidence="6 7">
    <name type="scientific">Actinoplanes nipponensis</name>
    <dbReference type="NCBI Taxonomy" id="135950"/>
    <lineage>
        <taxon>Bacteria</taxon>
        <taxon>Bacillati</taxon>
        <taxon>Actinomycetota</taxon>
        <taxon>Actinomycetes</taxon>
        <taxon>Micromonosporales</taxon>
        <taxon>Micromonosporaceae</taxon>
        <taxon>Actinoplanes</taxon>
    </lineage>
</organism>
<dbReference type="AlphaFoldDB" id="A0A919JCY5"/>
<dbReference type="GO" id="GO:0032993">
    <property type="term" value="C:protein-DNA complex"/>
    <property type="evidence" value="ECO:0007669"/>
    <property type="project" value="TreeGrafter"/>
</dbReference>
<evidence type="ECO:0000259" key="5">
    <source>
        <dbReference type="PROSITE" id="PS50931"/>
    </source>
</evidence>
<dbReference type="SUPFAM" id="SSF53850">
    <property type="entry name" value="Periplasmic binding protein-like II"/>
    <property type="match status" value="1"/>
</dbReference>
<keyword evidence="3" id="KW-0238">DNA-binding</keyword>
<evidence type="ECO:0000256" key="3">
    <source>
        <dbReference type="ARBA" id="ARBA00023125"/>
    </source>
</evidence>
<dbReference type="Gene3D" id="1.10.10.10">
    <property type="entry name" value="Winged helix-like DNA-binding domain superfamily/Winged helix DNA-binding domain"/>
    <property type="match status" value="1"/>
</dbReference>